<dbReference type="RefSeq" id="WP_324182371.1">
    <property type="nucleotide sequence ID" value="NZ_BAABAW010000005.1"/>
</dbReference>
<dbReference type="Pfam" id="PF08713">
    <property type="entry name" value="DNA_alkylation"/>
    <property type="match status" value="1"/>
</dbReference>
<sequence>MKFVATLIKQFERKANAEEARAMEAYMKDLFSFYGIKAPMRKALLKEVINEFKEELRPENVIKIANALYQNLHRELHYCAIELVDRFLKKKYRKEDIKFIEKLITTNSWWDSVDIIAKHILGNYLLQYPDQISTVITSFSSSKNMWLNRSAILFQLGYKENTDSKLLFKLCDQHKSSDEFFIQKAIGWALREYSKVHPEAIKEFVSKTDLKPLSRKEALKRIT</sequence>
<gene>
    <name evidence="1" type="ORF">U6A24_22925</name>
</gene>
<keyword evidence="2" id="KW-1185">Reference proteome</keyword>
<dbReference type="Gene3D" id="1.20.1660.10">
    <property type="entry name" value="Hypothetical protein (EF3068)"/>
    <property type="match status" value="1"/>
</dbReference>
<dbReference type="InterPro" id="IPR016024">
    <property type="entry name" value="ARM-type_fold"/>
</dbReference>
<reference evidence="1 2" key="1">
    <citation type="journal article" date="2013" name="Int. J. Syst. Evol. Microbiol.">
        <title>Aquimarina gracilis sp. nov., isolated from the gut microflora of a mussel, Mytilus coruscus, and emended description of Aquimarina spongiae.</title>
        <authorList>
            <person name="Park S.C."/>
            <person name="Choe H.N."/>
            <person name="Baik K.S."/>
            <person name="Seong C.N."/>
        </authorList>
    </citation>
    <scope>NUCLEOTIDE SEQUENCE [LARGE SCALE GENOMIC DNA]</scope>
    <source>
        <strain evidence="1 2">PSC32</strain>
    </source>
</reference>
<dbReference type="PANTHER" id="PTHR34070">
    <property type="entry name" value="ARMADILLO-TYPE FOLD"/>
    <property type="match status" value="1"/>
</dbReference>
<dbReference type="CDD" id="cd07064">
    <property type="entry name" value="AlkD_like_1"/>
    <property type="match status" value="1"/>
</dbReference>
<accession>A0ABU6A2L1</accession>
<protein>
    <submittedName>
        <fullName evidence="1">DNA alkylation repair protein</fullName>
    </submittedName>
</protein>
<organism evidence="1 2">
    <name type="scientific">Aquimarina gracilis</name>
    <dbReference type="NCBI Taxonomy" id="874422"/>
    <lineage>
        <taxon>Bacteria</taxon>
        <taxon>Pseudomonadati</taxon>
        <taxon>Bacteroidota</taxon>
        <taxon>Flavobacteriia</taxon>
        <taxon>Flavobacteriales</taxon>
        <taxon>Flavobacteriaceae</taxon>
        <taxon>Aquimarina</taxon>
    </lineage>
</organism>
<evidence type="ECO:0000313" key="1">
    <source>
        <dbReference type="EMBL" id="MEB3348349.1"/>
    </source>
</evidence>
<dbReference type="InterPro" id="IPR014825">
    <property type="entry name" value="DNA_alkylation"/>
</dbReference>
<proteinExistence type="predicted"/>
<dbReference type="EMBL" id="JAYKLX010000014">
    <property type="protein sequence ID" value="MEB3348349.1"/>
    <property type="molecule type" value="Genomic_DNA"/>
</dbReference>
<dbReference type="Proteomes" id="UP001327027">
    <property type="component" value="Unassembled WGS sequence"/>
</dbReference>
<dbReference type="Gene3D" id="1.25.40.290">
    <property type="entry name" value="ARM repeat domains"/>
    <property type="match status" value="1"/>
</dbReference>
<comment type="caution">
    <text evidence="1">The sequence shown here is derived from an EMBL/GenBank/DDBJ whole genome shotgun (WGS) entry which is preliminary data.</text>
</comment>
<dbReference type="SUPFAM" id="SSF48371">
    <property type="entry name" value="ARM repeat"/>
    <property type="match status" value="1"/>
</dbReference>
<dbReference type="PANTHER" id="PTHR34070:SF1">
    <property type="entry name" value="DNA ALKYLATION REPAIR PROTEIN"/>
    <property type="match status" value="1"/>
</dbReference>
<evidence type="ECO:0000313" key="2">
    <source>
        <dbReference type="Proteomes" id="UP001327027"/>
    </source>
</evidence>
<name>A0ABU6A2L1_9FLAO</name>